<proteinExistence type="predicted"/>
<name>A0A2R8BLU5_9RHOB</name>
<dbReference type="EMBL" id="OMOQ01000003">
    <property type="protein sequence ID" value="SPH24404.1"/>
    <property type="molecule type" value="Genomic_DNA"/>
</dbReference>
<protein>
    <recommendedName>
        <fullName evidence="3">Sulfotransferase domain-containing protein</fullName>
    </recommendedName>
</protein>
<dbReference type="RefSeq" id="WP_108854410.1">
    <property type="nucleotide sequence ID" value="NZ_OMOQ01000003.1"/>
</dbReference>
<organism evidence="1 2">
    <name type="scientific">Albidovulum aquaemixtae</name>
    <dbReference type="NCBI Taxonomy" id="1542388"/>
    <lineage>
        <taxon>Bacteria</taxon>
        <taxon>Pseudomonadati</taxon>
        <taxon>Pseudomonadota</taxon>
        <taxon>Alphaproteobacteria</taxon>
        <taxon>Rhodobacterales</taxon>
        <taxon>Paracoccaceae</taxon>
        <taxon>Albidovulum</taxon>
    </lineage>
</organism>
<dbReference type="SUPFAM" id="SSF52540">
    <property type="entry name" value="P-loop containing nucleoside triphosphate hydrolases"/>
    <property type="match status" value="1"/>
</dbReference>
<keyword evidence="2" id="KW-1185">Reference proteome</keyword>
<accession>A0A2R8BLU5</accession>
<evidence type="ECO:0000313" key="1">
    <source>
        <dbReference type="EMBL" id="SPH24404.1"/>
    </source>
</evidence>
<evidence type="ECO:0008006" key="3">
    <source>
        <dbReference type="Google" id="ProtNLM"/>
    </source>
</evidence>
<dbReference type="AlphaFoldDB" id="A0A2R8BLU5"/>
<dbReference type="OrthoDB" id="7540582at2"/>
<reference evidence="1 2" key="1">
    <citation type="submission" date="2018-03" db="EMBL/GenBank/DDBJ databases">
        <authorList>
            <person name="Keele B.F."/>
        </authorList>
    </citation>
    <scope>NUCLEOTIDE SEQUENCE [LARGE SCALE GENOMIC DNA]</scope>
    <source>
        <strain evidence="1 2">CECT 8626</strain>
    </source>
</reference>
<evidence type="ECO:0000313" key="2">
    <source>
        <dbReference type="Proteomes" id="UP000244924"/>
    </source>
</evidence>
<gene>
    <name evidence="1" type="ORF">DEA8626_03456</name>
</gene>
<sequence length="327" mass="36945">MAERLLLHIGYHKTATSWMQQHLFVPEHGYVQIAHHPEVWRHVVAPHGLLFDPAGMQEVIRDGMAAVPEGKVPVISSEILSGHPFFGGMASDDYARRLKAIAPDARILISVRSQQSILTSVYMQYLLRGGTMSPQLFFAGDPELGFHGFRPEHFEYHRLIGLYQQLFGAENVHMITQESLVSDMDGAARRLARFAGNAEFDSVLPTRRAGYAPSYPEYAVPILRRINKFQKSVLTPAPIIGIGETPKGLYRIFGYILRRPPFAWLMKDLRPVSRHVEQTFKGRFDASNRKLAEIAGCYTSFNHNATNGAPENEHLGRRIGRRVQLFD</sequence>
<dbReference type="Proteomes" id="UP000244924">
    <property type="component" value="Unassembled WGS sequence"/>
</dbReference>
<dbReference type="Gene3D" id="3.40.50.300">
    <property type="entry name" value="P-loop containing nucleotide triphosphate hydrolases"/>
    <property type="match status" value="1"/>
</dbReference>
<dbReference type="InterPro" id="IPR027417">
    <property type="entry name" value="P-loop_NTPase"/>
</dbReference>